<evidence type="ECO:0000256" key="2">
    <source>
        <dbReference type="ARBA" id="ARBA00004496"/>
    </source>
</evidence>
<feature type="region of interest" description="Disordered" evidence="5">
    <location>
        <begin position="323"/>
        <end position="349"/>
    </location>
</feature>
<feature type="region of interest" description="Disordered" evidence="5">
    <location>
        <begin position="423"/>
        <end position="462"/>
    </location>
</feature>
<keyword evidence="7" id="KW-1185">Reference proteome</keyword>
<organism evidence="6 7">
    <name type="scientific">Dichanthelium oligosanthes</name>
    <dbReference type="NCBI Taxonomy" id="888268"/>
    <lineage>
        <taxon>Eukaryota</taxon>
        <taxon>Viridiplantae</taxon>
        <taxon>Streptophyta</taxon>
        <taxon>Embryophyta</taxon>
        <taxon>Tracheophyta</taxon>
        <taxon>Spermatophyta</taxon>
        <taxon>Magnoliopsida</taxon>
        <taxon>Liliopsida</taxon>
        <taxon>Poales</taxon>
        <taxon>Poaceae</taxon>
        <taxon>PACMAD clade</taxon>
        <taxon>Panicoideae</taxon>
        <taxon>Panicodae</taxon>
        <taxon>Paniceae</taxon>
        <taxon>Dichantheliinae</taxon>
        <taxon>Dichanthelium</taxon>
    </lineage>
</organism>
<dbReference type="AlphaFoldDB" id="A0A1E5VJH3"/>
<dbReference type="PROSITE" id="PS50096">
    <property type="entry name" value="IQ"/>
    <property type="match status" value="1"/>
</dbReference>
<feature type="compositionally biased region" description="Low complexity" evidence="5">
    <location>
        <begin position="423"/>
        <end position="437"/>
    </location>
</feature>
<keyword evidence="3" id="KW-0963">Cytoplasm</keyword>
<dbReference type="OrthoDB" id="7344096at2759"/>
<reference evidence="6 7" key="1">
    <citation type="submission" date="2016-09" db="EMBL/GenBank/DDBJ databases">
        <title>The draft genome of Dichanthelium oligosanthes: A C3 panicoid grass species.</title>
        <authorList>
            <person name="Studer A.J."/>
            <person name="Schnable J.C."/>
            <person name="Brutnell T.P."/>
        </authorList>
    </citation>
    <scope>NUCLEOTIDE SEQUENCE [LARGE SCALE GENOMIC DNA]</scope>
    <source>
        <strain evidence="7">cv. Kellogg 1175</strain>
        <tissue evidence="6">Leaf</tissue>
    </source>
</reference>
<feature type="compositionally biased region" description="Polar residues" evidence="5">
    <location>
        <begin position="439"/>
        <end position="462"/>
    </location>
</feature>
<dbReference type="STRING" id="888268.A0A1E5VJH3"/>
<dbReference type="Proteomes" id="UP000095767">
    <property type="component" value="Unassembled WGS sequence"/>
</dbReference>
<dbReference type="GO" id="GO:0005737">
    <property type="term" value="C:cytoplasm"/>
    <property type="evidence" value="ECO:0007669"/>
    <property type="project" value="UniProtKB-SubCell"/>
</dbReference>
<evidence type="ECO:0000256" key="5">
    <source>
        <dbReference type="SAM" id="MobiDB-lite"/>
    </source>
</evidence>
<comment type="subcellular location">
    <subcellularLocation>
        <location evidence="2">Cytoplasm</location>
    </subcellularLocation>
    <subcellularLocation>
        <location evidence="1">Nucleus</location>
    </subcellularLocation>
</comment>
<evidence type="ECO:0000313" key="6">
    <source>
        <dbReference type="EMBL" id="OEL25247.1"/>
    </source>
</evidence>
<feature type="region of interest" description="Disordered" evidence="5">
    <location>
        <begin position="1"/>
        <end position="29"/>
    </location>
</feature>
<dbReference type="PANTHER" id="PTHR31250">
    <property type="entry name" value="IQ DOMAIN-CONTAINING PROTEIN IQM3"/>
    <property type="match status" value="1"/>
</dbReference>
<proteinExistence type="predicted"/>
<protein>
    <submittedName>
        <fullName evidence="6">IQ domain-containing protein IQM3</fullName>
    </submittedName>
</protein>
<evidence type="ECO:0000256" key="3">
    <source>
        <dbReference type="ARBA" id="ARBA00022490"/>
    </source>
</evidence>
<evidence type="ECO:0000256" key="4">
    <source>
        <dbReference type="ARBA" id="ARBA00023242"/>
    </source>
</evidence>
<comment type="caution">
    <text evidence="6">The sequence shown here is derived from an EMBL/GenBank/DDBJ whole genome shotgun (WGS) entry which is preliminary data.</text>
</comment>
<dbReference type="InterPro" id="IPR044159">
    <property type="entry name" value="IQM"/>
</dbReference>
<keyword evidence="4" id="KW-0539">Nucleus</keyword>
<sequence>MEVEAARPPVAGLDSSASPMFEGTGGGGENGAATKLQKVYRSYRTRRKLADSAVVIEELWWQALDFARLSLSTVSFFDEPKPETAASRWNRVSLNASKVGQGLSRDGKALKLAFQHWIEAIDPRHRYGHNLHFYYNVWCQSQAGQPFFYWLDVGEGKDLDLPECPRAKLKKQCIKYLGPQEREHYEYIINEGKIVHKQSGEPLDTSQGPKETKWIFVMSTAKRLYAGKKERGVFQHSSFLAGGTTIAAGRFTAENGIIKSIWAYSGHYKPSTENLSNFLNFLEENGVDLKEVEVRSSTKEDYNEDPVPDGSQNLTAEFMESVPPEVISPPNTTESDEGENAPAGQAKPTYQRTLSGGLQSPRATGVPQQAILERMKSKGESKSYQLGHRLSLKWSTGAGPRIGCVKDYPMELRMQALEMVDLSPRASTPSASRRLPSCLSPTNATSTTSSLTQMQASLPQPS</sequence>
<dbReference type="PANTHER" id="PTHR31250:SF10">
    <property type="entry name" value="IQ DOMAIN-CONTAINING PROTEIN IQM3"/>
    <property type="match status" value="1"/>
</dbReference>
<dbReference type="GO" id="GO:0005634">
    <property type="term" value="C:nucleus"/>
    <property type="evidence" value="ECO:0007669"/>
    <property type="project" value="UniProtKB-SubCell"/>
</dbReference>
<gene>
    <name evidence="6" type="ORF">BAE44_0013735</name>
</gene>
<name>A0A1E5VJH3_9POAL</name>
<accession>A0A1E5VJH3</accession>
<dbReference type="EMBL" id="LWDX02037674">
    <property type="protein sequence ID" value="OEL25247.1"/>
    <property type="molecule type" value="Genomic_DNA"/>
</dbReference>
<evidence type="ECO:0000313" key="7">
    <source>
        <dbReference type="Proteomes" id="UP000095767"/>
    </source>
</evidence>
<evidence type="ECO:0000256" key="1">
    <source>
        <dbReference type="ARBA" id="ARBA00004123"/>
    </source>
</evidence>